<keyword evidence="1" id="KW-0472">Membrane</keyword>
<keyword evidence="3" id="KW-1185">Reference proteome</keyword>
<proteinExistence type="predicted"/>
<dbReference type="Pfam" id="PF11457">
    <property type="entry name" value="DUF3021"/>
    <property type="match status" value="1"/>
</dbReference>
<sequence>MNKLIYGLIRFGLLGMMIGALVYFVMAILNNRLVITKSFAIQYLAICMFIGLISKIFTIERLKIWQRLLIHSILTFLTFFIFNVVVFSFPANNFKLDLIFLVNFIAIYFMIGIWIYFIDLNNMKRINKQIAKRKKIKEEKNK</sequence>
<accession>A0A9W6B0W4</accession>
<reference evidence="2" key="2">
    <citation type="journal article" date="2023" name="PLoS ONE">
        <title>Philodulcilactobacillus myokoensis gen. nov., sp. nov., a fructophilic, acidophilic, and agar-phobic lactic acid bacterium isolated from fermented vegetable extracts.</title>
        <authorList>
            <person name="Kouya T."/>
            <person name="Ishiyama Y."/>
            <person name="Ohashi S."/>
            <person name="Kumakubo R."/>
            <person name="Yamazaki T."/>
            <person name="Otaki T."/>
        </authorList>
    </citation>
    <scope>NUCLEOTIDE SEQUENCE</scope>
    <source>
        <strain evidence="2">WR16-4</strain>
    </source>
</reference>
<comment type="caution">
    <text evidence="2">The sequence shown here is derived from an EMBL/GenBank/DDBJ whole genome shotgun (WGS) entry which is preliminary data.</text>
</comment>
<keyword evidence="1" id="KW-0812">Transmembrane</keyword>
<dbReference type="Proteomes" id="UP001144204">
    <property type="component" value="Unassembled WGS sequence"/>
</dbReference>
<evidence type="ECO:0008006" key="4">
    <source>
        <dbReference type="Google" id="ProtNLM"/>
    </source>
</evidence>
<dbReference type="InterPro" id="IPR021560">
    <property type="entry name" value="DUF3021"/>
</dbReference>
<reference evidence="2" key="1">
    <citation type="submission" date="2022-07" db="EMBL/GenBank/DDBJ databases">
        <authorList>
            <person name="Kouya T."/>
            <person name="Ishiyama Y."/>
        </authorList>
    </citation>
    <scope>NUCLEOTIDE SEQUENCE</scope>
    <source>
        <strain evidence="2">WR16-4</strain>
    </source>
</reference>
<feature type="transmembrane region" description="Helical" evidence="1">
    <location>
        <begin position="98"/>
        <end position="118"/>
    </location>
</feature>
<feature type="transmembrane region" description="Helical" evidence="1">
    <location>
        <begin position="7"/>
        <end position="28"/>
    </location>
</feature>
<name>A0A9W6B0W4_9LACO</name>
<dbReference type="EMBL" id="BRPL01000002">
    <property type="protein sequence ID" value="GLB46470.1"/>
    <property type="molecule type" value="Genomic_DNA"/>
</dbReference>
<evidence type="ECO:0000256" key="1">
    <source>
        <dbReference type="SAM" id="Phobius"/>
    </source>
</evidence>
<evidence type="ECO:0000313" key="2">
    <source>
        <dbReference type="EMBL" id="GLB46470.1"/>
    </source>
</evidence>
<dbReference type="AlphaFoldDB" id="A0A9W6B0W4"/>
<feature type="transmembrane region" description="Helical" evidence="1">
    <location>
        <begin position="40"/>
        <end position="57"/>
    </location>
</feature>
<organism evidence="2 3">
    <name type="scientific">Philodulcilactobacillus myokoensis</name>
    <dbReference type="NCBI Taxonomy" id="2929573"/>
    <lineage>
        <taxon>Bacteria</taxon>
        <taxon>Bacillati</taxon>
        <taxon>Bacillota</taxon>
        <taxon>Bacilli</taxon>
        <taxon>Lactobacillales</taxon>
        <taxon>Lactobacillaceae</taxon>
        <taxon>Philodulcilactobacillus</taxon>
    </lineage>
</organism>
<protein>
    <recommendedName>
        <fullName evidence="4">DUF3021 domain-containing protein</fullName>
    </recommendedName>
</protein>
<feature type="transmembrane region" description="Helical" evidence="1">
    <location>
        <begin position="69"/>
        <end position="92"/>
    </location>
</feature>
<gene>
    <name evidence="2" type="ORF">WR164_04490</name>
</gene>
<keyword evidence="1" id="KW-1133">Transmembrane helix</keyword>
<evidence type="ECO:0000313" key="3">
    <source>
        <dbReference type="Proteomes" id="UP001144204"/>
    </source>
</evidence>
<dbReference type="RefSeq" id="WP_286135933.1">
    <property type="nucleotide sequence ID" value="NZ_BRPL01000002.1"/>
</dbReference>